<dbReference type="GO" id="GO:0005634">
    <property type="term" value="C:nucleus"/>
    <property type="evidence" value="ECO:0007669"/>
    <property type="project" value="UniProtKB-SubCell"/>
</dbReference>
<protein>
    <recommendedName>
        <fullName evidence="5">INO80 complex subunit F domain-containing protein</fullName>
    </recommendedName>
</protein>
<dbReference type="Pfam" id="PF24245">
    <property type="entry name" value="INO80F"/>
    <property type="match status" value="1"/>
</dbReference>
<dbReference type="AlphaFoldDB" id="A0A2N8UKL1"/>
<reference evidence="6 7" key="1">
    <citation type="submission" date="2017-02" db="EMBL/GenBank/DDBJ databases">
        <authorList>
            <person name="Peterson S.W."/>
        </authorList>
    </citation>
    <scope>NUCLEOTIDE SEQUENCE [LARGE SCALE GENOMIC DNA]</scope>
    <source>
        <strain evidence="6 7">SRS1_H2-8</strain>
    </source>
</reference>
<dbReference type="InterPro" id="IPR056513">
    <property type="entry name" value="INO80F"/>
</dbReference>
<feature type="compositionally biased region" description="Basic residues" evidence="4">
    <location>
        <begin position="177"/>
        <end position="189"/>
    </location>
</feature>
<keyword evidence="2" id="KW-0539">Nucleus</keyword>
<evidence type="ECO:0000313" key="6">
    <source>
        <dbReference type="EMBL" id="SJX65454.1"/>
    </source>
</evidence>
<evidence type="ECO:0000256" key="3">
    <source>
        <dbReference type="SAM" id="Coils"/>
    </source>
</evidence>
<dbReference type="Proteomes" id="UP000239563">
    <property type="component" value="Chromosome XVII"/>
</dbReference>
<name>A0A2N8UKL1_9BASI</name>
<feature type="compositionally biased region" description="Low complexity" evidence="4">
    <location>
        <begin position="246"/>
        <end position="270"/>
    </location>
</feature>
<gene>
    <name evidence="6" type="ORF">SRS1_15724</name>
</gene>
<dbReference type="EMBL" id="LT795070">
    <property type="protein sequence ID" value="SJX65454.1"/>
    <property type="molecule type" value="Genomic_DNA"/>
</dbReference>
<feature type="compositionally biased region" description="Low complexity" evidence="4">
    <location>
        <begin position="145"/>
        <end position="159"/>
    </location>
</feature>
<proteinExistence type="predicted"/>
<evidence type="ECO:0000259" key="5">
    <source>
        <dbReference type="Pfam" id="PF24245"/>
    </source>
</evidence>
<evidence type="ECO:0000256" key="4">
    <source>
        <dbReference type="SAM" id="MobiDB-lite"/>
    </source>
</evidence>
<feature type="region of interest" description="Disordered" evidence="4">
    <location>
        <begin position="132"/>
        <end position="280"/>
    </location>
</feature>
<accession>A0A2N8UKL1</accession>
<feature type="compositionally biased region" description="Pro residues" evidence="4">
    <location>
        <begin position="167"/>
        <end position="176"/>
    </location>
</feature>
<evidence type="ECO:0000256" key="2">
    <source>
        <dbReference type="ARBA" id="ARBA00023242"/>
    </source>
</evidence>
<sequence>MSAPTPATQPVKTKSKAYSSTVAIQGDAAKYRLKYKELKKKVREIEVENDKLHLKTLGIKRNIQRMRLERAILYERLEAESQATPGVAAYPPAQHYELDARRDDPYAAAPGSSSGMARGGYGDAAYGATSAGASSSAYRHPPPSSASVAAAAAPSARASYGSTYDDYPPPPPPPARSHPHPSAHPHAHARPYAPSSSYDSRHHSPQPPPPASSTGDRAERLRQYTESPSPEAASRHADVRGATPPLAARSADAAGSAADAGGLSSSASRSTMKVTLRRGA</sequence>
<feature type="coiled-coil region" evidence="3">
    <location>
        <begin position="28"/>
        <end position="55"/>
    </location>
</feature>
<comment type="subcellular location">
    <subcellularLocation>
        <location evidence="1">Nucleus</location>
    </subcellularLocation>
</comment>
<evidence type="ECO:0000313" key="7">
    <source>
        <dbReference type="Proteomes" id="UP000239563"/>
    </source>
</evidence>
<keyword evidence="3" id="KW-0175">Coiled coil</keyword>
<feature type="domain" description="INO80 complex subunit F" evidence="5">
    <location>
        <begin position="31"/>
        <end position="77"/>
    </location>
</feature>
<organism evidence="6 7">
    <name type="scientific">Sporisorium reilianum f. sp. reilianum</name>
    <dbReference type="NCBI Taxonomy" id="72559"/>
    <lineage>
        <taxon>Eukaryota</taxon>
        <taxon>Fungi</taxon>
        <taxon>Dikarya</taxon>
        <taxon>Basidiomycota</taxon>
        <taxon>Ustilaginomycotina</taxon>
        <taxon>Ustilaginomycetes</taxon>
        <taxon>Ustilaginales</taxon>
        <taxon>Ustilaginaceae</taxon>
        <taxon>Sporisorium</taxon>
    </lineage>
</organism>
<evidence type="ECO:0000256" key="1">
    <source>
        <dbReference type="ARBA" id="ARBA00004123"/>
    </source>
</evidence>